<feature type="domain" description="Reverse transcriptase/retrotransposon-derived protein RNase H-like" evidence="1">
    <location>
        <begin position="10"/>
        <end position="63"/>
    </location>
</feature>
<dbReference type="Pfam" id="PF17919">
    <property type="entry name" value="RT_RNaseH_2"/>
    <property type="match status" value="1"/>
</dbReference>
<dbReference type="SUPFAM" id="SSF56672">
    <property type="entry name" value="DNA/RNA polymerases"/>
    <property type="match status" value="1"/>
</dbReference>
<organism evidence="2 3">
    <name type="scientific">Solanum verrucosum</name>
    <dbReference type="NCBI Taxonomy" id="315347"/>
    <lineage>
        <taxon>Eukaryota</taxon>
        <taxon>Viridiplantae</taxon>
        <taxon>Streptophyta</taxon>
        <taxon>Embryophyta</taxon>
        <taxon>Tracheophyta</taxon>
        <taxon>Spermatophyta</taxon>
        <taxon>Magnoliopsida</taxon>
        <taxon>eudicotyledons</taxon>
        <taxon>Gunneridae</taxon>
        <taxon>Pentapetalae</taxon>
        <taxon>asterids</taxon>
        <taxon>lamiids</taxon>
        <taxon>Solanales</taxon>
        <taxon>Solanaceae</taxon>
        <taxon>Solanoideae</taxon>
        <taxon>Solaneae</taxon>
        <taxon>Solanum</taxon>
    </lineage>
</organism>
<sequence length="65" mass="7224">MTQKKVKFIWSEACEKSSQELKGRLNSALVLTLLDGTDGIVIYCDSSRIGLGCVDMYNGKVIAYY</sequence>
<protein>
    <recommendedName>
        <fullName evidence="1">Reverse transcriptase/retrotransposon-derived protein RNase H-like domain-containing protein</fullName>
    </recommendedName>
</protein>
<name>A0AAF0TU46_SOLVR</name>
<dbReference type="AlphaFoldDB" id="A0AAF0TU46"/>
<evidence type="ECO:0000313" key="2">
    <source>
        <dbReference type="EMBL" id="WMV33232.1"/>
    </source>
</evidence>
<gene>
    <name evidence="2" type="ORF">MTR67_026617</name>
</gene>
<dbReference type="InterPro" id="IPR041577">
    <property type="entry name" value="RT_RNaseH_2"/>
</dbReference>
<reference evidence="2" key="1">
    <citation type="submission" date="2023-08" db="EMBL/GenBank/DDBJ databases">
        <title>A de novo genome assembly of Solanum verrucosum Schlechtendal, a Mexican diploid species geographically isolated from the other diploid A-genome species in potato relatives.</title>
        <authorList>
            <person name="Hosaka K."/>
        </authorList>
    </citation>
    <scope>NUCLEOTIDE SEQUENCE</scope>
    <source>
        <tissue evidence="2">Young leaves</tissue>
    </source>
</reference>
<evidence type="ECO:0000313" key="3">
    <source>
        <dbReference type="Proteomes" id="UP001234989"/>
    </source>
</evidence>
<dbReference type="EMBL" id="CP133617">
    <property type="protein sequence ID" value="WMV33232.1"/>
    <property type="molecule type" value="Genomic_DNA"/>
</dbReference>
<evidence type="ECO:0000259" key="1">
    <source>
        <dbReference type="Pfam" id="PF17919"/>
    </source>
</evidence>
<dbReference type="Proteomes" id="UP001234989">
    <property type="component" value="Chromosome 6"/>
</dbReference>
<accession>A0AAF0TU46</accession>
<keyword evidence="3" id="KW-1185">Reference proteome</keyword>
<dbReference type="InterPro" id="IPR043502">
    <property type="entry name" value="DNA/RNA_pol_sf"/>
</dbReference>
<proteinExistence type="predicted"/>